<keyword evidence="4" id="KW-0234">DNA repair</keyword>
<evidence type="ECO:0000256" key="1">
    <source>
        <dbReference type="ARBA" id="ARBA00004123"/>
    </source>
</evidence>
<dbReference type="InterPro" id="IPR018328">
    <property type="entry name" value="Rad4_beta-hairpin_dom3"/>
</dbReference>
<dbReference type="SMART" id="SM01032">
    <property type="entry name" value="BHD_3"/>
    <property type="match status" value="1"/>
</dbReference>
<accession>A0A218VVN1</accession>
<dbReference type="SMART" id="SM01030">
    <property type="entry name" value="BHD_1"/>
    <property type="match status" value="1"/>
</dbReference>
<reference evidence="11" key="1">
    <citation type="journal article" date="2017" name="Plant J.">
        <title>The pomegranate (Punica granatum L.) genome and the genomics of punicalagin biosynthesis.</title>
        <authorList>
            <person name="Qin G."/>
            <person name="Xu C."/>
            <person name="Ming R."/>
            <person name="Tang H."/>
            <person name="Guyot R."/>
            <person name="Kramer E.M."/>
            <person name="Hu Y."/>
            <person name="Yi X."/>
            <person name="Qi Y."/>
            <person name="Xu X."/>
            <person name="Gao Z."/>
            <person name="Pan H."/>
            <person name="Jian J."/>
            <person name="Tian Y."/>
            <person name="Yue Z."/>
            <person name="Xu Y."/>
        </authorList>
    </citation>
    <scope>NUCLEOTIDE SEQUENCE [LARGE SCALE GENOMIC DNA]</scope>
    <source>
        <strain evidence="11">cv. Dabenzi</strain>
    </source>
</reference>
<dbReference type="SUPFAM" id="SSF54001">
    <property type="entry name" value="Cysteine proteinases"/>
    <property type="match status" value="1"/>
</dbReference>
<feature type="domain" description="Rad4 beta-hairpin" evidence="9">
    <location>
        <begin position="704"/>
        <end position="778"/>
    </location>
</feature>
<keyword evidence="6" id="KW-0732">Signal</keyword>
<dbReference type="FunFam" id="3.30.70.2460:FF:000001">
    <property type="entry name" value="DNA repair protein Rad4 family"/>
    <property type="match status" value="1"/>
</dbReference>
<sequence>MRACTDSNSKEQKISGKALSFLLLAFLLAEDLAHVSQEAVEKLLRRSRPRGSSLKNQDESYSTNHGVSLGLAWGEANKNREKDGAENEARAERDILRGQVDEKGLSVSVDMEEMSDSDWEDGSAHTFKCKENDPETSINGITVELSPSQDLARRKTNRRASAEDKEVAELVHKVHLLCLLARGRIVDKACDDPLLQASLLSLLPARLLKLSENREPTGVSLYPLISWFSNQFKVTKLSSDEKSFRSALAHALEAKHGTPEEIAALSVALFRALNLTARFVSLLDVVSLKPEVDKCDSISQNAQRKGRGIFKNPTVMVDAQNHEPTSPALPSLCSEKNDYENGKKLKLSNATSEMDDIQRLKRKGDVEFEMQMAMAFSATTFEVDKDAGREKAANESLSTYPKKQRRITNVELPSSSSQPLPTAVGARKVGSPQYWAEVYCSGENMVGKWVHVDAINGLLGGEGRVEAAAAACRTSLRYVVGFAGYGAKDVTRRYCTRWYKVAPQRVNAAWWDEVLAPLRELESRATGDRINLPFPIESGLHEEMDLESSTRNGFVATRSTLEDMELEMRALSEPLPTNQQVNLMEGVLLQAYRNHPLYVLERWLTKYQIIQPKGPPLGFCSGYPVYRRSSVQMLKTKEKWLREGLQVKHNELPAKVLKRTDKQSKVQAHEDDDCEEANFEGTIELYGKWQLEPLLLPRAANGIVPKNERGQVDVWSEKCLPPGTVHLRLPRIFVLAKKLEIDYAPAMVGFEFKNGRSVPVFDGIVVCSEFKDVLLEAYAEEKERQEAEERKRNEREAMSRWYQLLSSIIIRQKLNNCYGSGQLDNPGKMDKLNARDAGEIQSRSQQQVERMEIEQHDVASGSGAQAEEHEHVFLKEYQSFDGESSLLTKQCHCGFSIQVEEF</sequence>
<dbReference type="GO" id="GO:0006289">
    <property type="term" value="P:nucleotide-excision repair"/>
    <property type="evidence" value="ECO:0007669"/>
    <property type="project" value="InterPro"/>
</dbReference>
<dbReference type="Gene3D" id="2.20.20.110">
    <property type="entry name" value="Rad4, beta-hairpin domain BHD1"/>
    <property type="match status" value="1"/>
</dbReference>
<keyword evidence="3" id="KW-0227">DNA damage</keyword>
<keyword evidence="5" id="KW-0539">Nucleus</keyword>
<evidence type="ECO:0000313" key="11">
    <source>
        <dbReference type="Proteomes" id="UP000197138"/>
    </source>
</evidence>
<dbReference type="InterPro" id="IPR004583">
    <property type="entry name" value="DNA_repair_Rad4"/>
</dbReference>
<evidence type="ECO:0008006" key="12">
    <source>
        <dbReference type="Google" id="ProtNLM"/>
    </source>
</evidence>
<dbReference type="InterPro" id="IPR018326">
    <property type="entry name" value="Rad4_beta-hairpin_dom1"/>
</dbReference>
<dbReference type="InterPro" id="IPR038765">
    <property type="entry name" value="Papain-like_cys_pep_sf"/>
</dbReference>
<dbReference type="InterPro" id="IPR036985">
    <property type="entry name" value="Transglutaminase-like_sf"/>
</dbReference>
<dbReference type="Gene3D" id="3.90.260.10">
    <property type="entry name" value="Transglutaminase-like"/>
    <property type="match status" value="1"/>
</dbReference>
<evidence type="ECO:0000313" key="10">
    <source>
        <dbReference type="EMBL" id="OWM64383.1"/>
    </source>
</evidence>
<name>A0A218VVN1_PUNGR</name>
<evidence type="ECO:0000259" key="8">
    <source>
        <dbReference type="SMART" id="SM01031"/>
    </source>
</evidence>
<dbReference type="InterPro" id="IPR042488">
    <property type="entry name" value="Rad4_BHD3_sf"/>
</dbReference>
<organism evidence="10 11">
    <name type="scientific">Punica granatum</name>
    <name type="common">Pomegranate</name>
    <dbReference type="NCBI Taxonomy" id="22663"/>
    <lineage>
        <taxon>Eukaryota</taxon>
        <taxon>Viridiplantae</taxon>
        <taxon>Streptophyta</taxon>
        <taxon>Embryophyta</taxon>
        <taxon>Tracheophyta</taxon>
        <taxon>Spermatophyta</taxon>
        <taxon>Magnoliopsida</taxon>
        <taxon>eudicotyledons</taxon>
        <taxon>Gunneridae</taxon>
        <taxon>Pentapetalae</taxon>
        <taxon>rosids</taxon>
        <taxon>malvids</taxon>
        <taxon>Myrtales</taxon>
        <taxon>Lythraceae</taxon>
        <taxon>Punica</taxon>
    </lineage>
</organism>
<dbReference type="Pfam" id="PF03835">
    <property type="entry name" value="Rad4"/>
    <property type="match status" value="1"/>
</dbReference>
<protein>
    <recommendedName>
        <fullName evidence="12">DNA repair protein RAD4</fullName>
    </recommendedName>
</protein>
<dbReference type="Pfam" id="PF01841">
    <property type="entry name" value="Transglut_core"/>
    <property type="match status" value="1"/>
</dbReference>
<feature type="domain" description="Rad4 beta-hairpin" evidence="7">
    <location>
        <begin position="571"/>
        <end position="632"/>
    </location>
</feature>
<dbReference type="Gene3D" id="3.30.70.2460">
    <property type="entry name" value="Rad4, beta-hairpin domain BHD3"/>
    <property type="match status" value="1"/>
</dbReference>
<feature type="signal peptide" evidence="6">
    <location>
        <begin position="1"/>
        <end position="33"/>
    </location>
</feature>
<dbReference type="Pfam" id="PF10403">
    <property type="entry name" value="BHD_1"/>
    <property type="match status" value="1"/>
</dbReference>
<evidence type="ECO:0000256" key="3">
    <source>
        <dbReference type="ARBA" id="ARBA00022763"/>
    </source>
</evidence>
<evidence type="ECO:0000256" key="2">
    <source>
        <dbReference type="ARBA" id="ARBA00009525"/>
    </source>
</evidence>
<dbReference type="InterPro" id="IPR018327">
    <property type="entry name" value="BHD_2"/>
</dbReference>
<dbReference type="EMBL" id="MTKT01005809">
    <property type="protein sequence ID" value="OWM64383.1"/>
    <property type="molecule type" value="Genomic_DNA"/>
</dbReference>
<dbReference type="GO" id="GO:0003697">
    <property type="term" value="F:single-stranded DNA binding"/>
    <property type="evidence" value="ECO:0007669"/>
    <property type="project" value="TreeGrafter"/>
</dbReference>
<dbReference type="GO" id="GO:0003684">
    <property type="term" value="F:damaged DNA binding"/>
    <property type="evidence" value="ECO:0007669"/>
    <property type="project" value="InterPro"/>
</dbReference>
<dbReference type="GO" id="GO:0006298">
    <property type="term" value="P:mismatch repair"/>
    <property type="evidence" value="ECO:0007669"/>
    <property type="project" value="TreeGrafter"/>
</dbReference>
<comment type="caution">
    <text evidence="10">The sequence shown here is derived from an EMBL/GenBank/DDBJ whole genome shotgun (WGS) entry which is preliminary data.</text>
</comment>
<proteinExistence type="inferred from homology"/>
<feature type="chain" id="PRO_5012804200" description="DNA repair protein RAD4" evidence="6">
    <location>
        <begin position="34"/>
        <end position="902"/>
    </location>
</feature>
<comment type="subcellular location">
    <subcellularLocation>
        <location evidence="1">Nucleus</location>
    </subcellularLocation>
</comment>
<gene>
    <name evidence="10" type="ORF">CDL15_Pgr020350</name>
</gene>
<dbReference type="InterPro" id="IPR018325">
    <property type="entry name" value="Rad4/PNGase_transGLS-fold"/>
</dbReference>
<dbReference type="Pfam" id="PF10405">
    <property type="entry name" value="BHD_3"/>
    <property type="match status" value="1"/>
</dbReference>
<comment type="similarity">
    <text evidence="2">Belongs to the XPC family.</text>
</comment>
<evidence type="ECO:0000259" key="9">
    <source>
        <dbReference type="SMART" id="SM01032"/>
    </source>
</evidence>
<dbReference type="GO" id="GO:0000111">
    <property type="term" value="C:nucleotide-excision repair factor 2 complex"/>
    <property type="evidence" value="ECO:0007669"/>
    <property type="project" value="TreeGrafter"/>
</dbReference>
<dbReference type="GO" id="GO:0005737">
    <property type="term" value="C:cytoplasm"/>
    <property type="evidence" value="ECO:0007669"/>
    <property type="project" value="TreeGrafter"/>
</dbReference>
<dbReference type="InterPro" id="IPR002931">
    <property type="entry name" value="Transglutaminase-like"/>
</dbReference>
<dbReference type="PANTHER" id="PTHR12135">
    <property type="entry name" value="DNA REPAIR PROTEIN XP-C / RAD4"/>
    <property type="match status" value="1"/>
</dbReference>
<evidence type="ECO:0000259" key="7">
    <source>
        <dbReference type="SMART" id="SM01030"/>
    </source>
</evidence>
<evidence type="ECO:0000256" key="4">
    <source>
        <dbReference type="ARBA" id="ARBA00023204"/>
    </source>
</evidence>
<dbReference type="Proteomes" id="UP000197138">
    <property type="component" value="Unassembled WGS sequence"/>
</dbReference>
<evidence type="ECO:0000256" key="6">
    <source>
        <dbReference type="SAM" id="SignalP"/>
    </source>
</evidence>
<feature type="domain" description="Rad4 beta-hairpin" evidence="8">
    <location>
        <begin position="634"/>
        <end position="697"/>
    </location>
</feature>
<dbReference type="GO" id="GO:0071942">
    <property type="term" value="C:XPC complex"/>
    <property type="evidence" value="ECO:0007669"/>
    <property type="project" value="TreeGrafter"/>
</dbReference>
<dbReference type="PANTHER" id="PTHR12135:SF0">
    <property type="entry name" value="DNA REPAIR PROTEIN COMPLEMENTING XP-C CELLS"/>
    <property type="match status" value="1"/>
</dbReference>
<dbReference type="AlphaFoldDB" id="A0A218VVN1"/>
<dbReference type="Pfam" id="PF10404">
    <property type="entry name" value="BHD_2"/>
    <property type="match status" value="1"/>
</dbReference>
<dbReference type="SMART" id="SM01031">
    <property type="entry name" value="BHD_2"/>
    <property type="match status" value="1"/>
</dbReference>
<evidence type="ECO:0000256" key="5">
    <source>
        <dbReference type="ARBA" id="ARBA00023242"/>
    </source>
</evidence>